<comment type="similarity">
    <text evidence="2">Belongs to the DsbD family.</text>
</comment>
<feature type="domain" description="Cytochrome C biogenesis protein transmembrane" evidence="7">
    <location>
        <begin position="16"/>
        <end position="227"/>
    </location>
</feature>
<name>A0A2S6IH18_9ACTN</name>
<dbReference type="Pfam" id="PF02683">
    <property type="entry name" value="DsbD_TM"/>
    <property type="match status" value="1"/>
</dbReference>
<dbReference type="InterPro" id="IPR003834">
    <property type="entry name" value="Cyt_c_assmbl_TM_dom"/>
</dbReference>
<evidence type="ECO:0000313" key="8">
    <source>
        <dbReference type="EMBL" id="PPK93514.1"/>
    </source>
</evidence>
<dbReference type="EMBL" id="PTJD01000010">
    <property type="protein sequence ID" value="PPK93514.1"/>
    <property type="molecule type" value="Genomic_DNA"/>
</dbReference>
<keyword evidence="9" id="KW-1185">Reference proteome</keyword>
<dbReference type="PANTHER" id="PTHR31272">
    <property type="entry name" value="CYTOCHROME C-TYPE BIOGENESIS PROTEIN HI_1454-RELATED"/>
    <property type="match status" value="1"/>
</dbReference>
<proteinExistence type="inferred from homology"/>
<organism evidence="8 9">
    <name type="scientific">Kineococcus xinjiangensis</name>
    <dbReference type="NCBI Taxonomy" id="512762"/>
    <lineage>
        <taxon>Bacteria</taxon>
        <taxon>Bacillati</taxon>
        <taxon>Actinomycetota</taxon>
        <taxon>Actinomycetes</taxon>
        <taxon>Kineosporiales</taxon>
        <taxon>Kineosporiaceae</taxon>
        <taxon>Kineococcus</taxon>
    </lineage>
</organism>
<feature type="transmembrane region" description="Helical" evidence="6">
    <location>
        <begin position="62"/>
        <end position="83"/>
    </location>
</feature>
<dbReference type="Proteomes" id="UP000239485">
    <property type="component" value="Unassembled WGS sequence"/>
</dbReference>
<sequence>MIGDLQATVASGSLALAVPVALLAGLVSFLSPCVLPLVPGFLGYVTGMSGSTLEQQRRSRLVAGAALFVAGFTAVYLVLGYSFGAVGNALAEHQWALRRVLGALVIGMGLLFLLEPSWAQREARLRWRPRAGLAGAPVLGAVFGFGWVPCSGPVLATIGLLSVDSGTSGRGAALAVAYSLGLGVPFLLVALAFGRSMRALDVLRRHRVAINRFGGVLLLVVGTLLVTDTFDVVTNALREPFGSFETVI</sequence>
<gene>
    <name evidence="8" type="ORF">CLV92_110142</name>
</gene>
<dbReference type="GO" id="GO:0016020">
    <property type="term" value="C:membrane"/>
    <property type="evidence" value="ECO:0007669"/>
    <property type="project" value="UniProtKB-SubCell"/>
</dbReference>
<dbReference type="AlphaFoldDB" id="A0A2S6IH18"/>
<evidence type="ECO:0000256" key="3">
    <source>
        <dbReference type="ARBA" id="ARBA00022692"/>
    </source>
</evidence>
<feature type="transmembrane region" description="Helical" evidence="6">
    <location>
        <begin position="20"/>
        <end position="42"/>
    </location>
</feature>
<keyword evidence="3 6" id="KW-0812">Transmembrane</keyword>
<evidence type="ECO:0000256" key="1">
    <source>
        <dbReference type="ARBA" id="ARBA00004141"/>
    </source>
</evidence>
<dbReference type="PANTHER" id="PTHR31272:SF4">
    <property type="entry name" value="CYTOCHROME C-TYPE BIOGENESIS PROTEIN HI_1454-RELATED"/>
    <property type="match status" value="1"/>
</dbReference>
<evidence type="ECO:0000259" key="7">
    <source>
        <dbReference type="Pfam" id="PF02683"/>
    </source>
</evidence>
<dbReference type="GO" id="GO:0017004">
    <property type="term" value="P:cytochrome complex assembly"/>
    <property type="evidence" value="ECO:0007669"/>
    <property type="project" value="InterPro"/>
</dbReference>
<protein>
    <submittedName>
        <fullName evidence="8">Cytochrome c-type biogenesis protein</fullName>
    </submittedName>
</protein>
<evidence type="ECO:0000256" key="2">
    <source>
        <dbReference type="ARBA" id="ARBA00006143"/>
    </source>
</evidence>
<keyword evidence="4 6" id="KW-1133">Transmembrane helix</keyword>
<evidence type="ECO:0000256" key="4">
    <source>
        <dbReference type="ARBA" id="ARBA00022989"/>
    </source>
</evidence>
<reference evidence="8 9" key="1">
    <citation type="submission" date="2018-02" db="EMBL/GenBank/DDBJ databases">
        <title>Genomic Encyclopedia of Archaeal and Bacterial Type Strains, Phase II (KMG-II): from individual species to whole genera.</title>
        <authorList>
            <person name="Goeker M."/>
        </authorList>
    </citation>
    <scope>NUCLEOTIDE SEQUENCE [LARGE SCALE GENOMIC DNA]</scope>
    <source>
        <strain evidence="8 9">DSM 22857</strain>
    </source>
</reference>
<feature type="transmembrane region" description="Helical" evidence="6">
    <location>
        <begin position="172"/>
        <end position="193"/>
    </location>
</feature>
<feature type="transmembrane region" description="Helical" evidence="6">
    <location>
        <begin position="213"/>
        <end position="233"/>
    </location>
</feature>
<feature type="transmembrane region" description="Helical" evidence="6">
    <location>
        <begin position="95"/>
        <end position="114"/>
    </location>
</feature>
<keyword evidence="5 6" id="KW-0472">Membrane</keyword>
<feature type="transmembrane region" description="Helical" evidence="6">
    <location>
        <begin position="135"/>
        <end position="160"/>
    </location>
</feature>
<accession>A0A2S6IH18</accession>
<evidence type="ECO:0000256" key="5">
    <source>
        <dbReference type="ARBA" id="ARBA00023136"/>
    </source>
</evidence>
<evidence type="ECO:0000313" key="9">
    <source>
        <dbReference type="Proteomes" id="UP000239485"/>
    </source>
</evidence>
<evidence type="ECO:0000256" key="6">
    <source>
        <dbReference type="SAM" id="Phobius"/>
    </source>
</evidence>
<dbReference type="InterPro" id="IPR051790">
    <property type="entry name" value="Cytochrome_c-biogenesis_DsbD"/>
</dbReference>
<dbReference type="RefSeq" id="WP_245886835.1">
    <property type="nucleotide sequence ID" value="NZ_PTJD01000010.1"/>
</dbReference>
<comment type="caution">
    <text evidence="8">The sequence shown here is derived from an EMBL/GenBank/DDBJ whole genome shotgun (WGS) entry which is preliminary data.</text>
</comment>
<comment type="subcellular location">
    <subcellularLocation>
        <location evidence="1">Membrane</location>
        <topology evidence="1">Multi-pass membrane protein</topology>
    </subcellularLocation>
</comment>